<dbReference type="InterPro" id="IPR001750">
    <property type="entry name" value="ND/Mrp_TM"/>
</dbReference>
<dbReference type="GO" id="GO:0005886">
    <property type="term" value="C:plasma membrane"/>
    <property type="evidence" value="ECO:0007669"/>
    <property type="project" value="UniProtKB-SubCell"/>
</dbReference>
<dbReference type="EMBL" id="DF967972">
    <property type="protein sequence ID" value="GAP13648.1"/>
    <property type="molecule type" value="Genomic_DNA"/>
</dbReference>
<feature type="transmembrane region" description="Helical" evidence="8">
    <location>
        <begin position="46"/>
        <end position="64"/>
    </location>
</feature>
<protein>
    <submittedName>
        <fullName evidence="10">NADH:ubiquinone oxidoreductase subunit 2</fullName>
    </submittedName>
</protein>
<comment type="similarity">
    <text evidence="2">Belongs to the CPA3 antiporters (TC 2.A.63) subunit D family.</text>
</comment>
<dbReference type="PANTHER" id="PTHR42703:SF1">
    <property type="entry name" value="NA(+)_H(+) ANTIPORTER SUBUNIT D1"/>
    <property type="match status" value="1"/>
</dbReference>
<dbReference type="Pfam" id="PF00361">
    <property type="entry name" value="Proton_antipo_M"/>
    <property type="match status" value="1"/>
</dbReference>
<evidence type="ECO:0000256" key="6">
    <source>
        <dbReference type="ARBA" id="ARBA00023136"/>
    </source>
</evidence>
<dbReference type="PANTHER" id="PTHR42703">
    <property type="entry name" value="NADH DEHYDROGENASE"/>
    <property type="match status" value="1"/>
</dbReference>
<evidence type="ECO:0000256" key="2">
    <source>
        <dbReference type="ARBA" id="ARBA00005346"/>
    </source>
</evidence>
<reference evidence="10" key="1">
    <citation type="submission" date="2015-07" db="EMBL/GenBank/DDBJ databases">
        <title>Draft Genome Sequences of Anaerolinea thermolimosa IMO-1, Bellilinea caldifistulae GOMI-1, Leptolinea tardivitalis YMTK-2, Levilinea saccharolytica KIBI-1,Longilinea arvoryzae KOME-1, Previously Described as Members of the Anaerolineaceae (Chloroflexi).</title>
        <authorList>
            <person name="Sekiguchi Y."/>
            <person name="Ohashi A."/>
            <person name="Matsuura N."/>
            <person name="Tourlousse M.D."/>
        </authorList>
    </citation>
    <scope>NUCLEOTIDE SEQUENCE [LARGE SCALE GENOMIC DNA]</scope>
    <source>
        <strain evidence="10">KOME-1</strain>
    </source>
</reference>
<feature type="transmembrane region" description="Helical" evidence="8">
    <location>
        <begin position="70"/>
        <end position="86"/>
    </location>
</feature>
<dbReference type="AlphaFoldDB" id="A0A0S7BF70"/>
<comment type="subcellular location">
    <subcellularLocation>
        <location evidence="1">Cell membrane</location>
        <topology evidence="1">Multi-pass membrane protein</topology>
    </subcellularLocation>
    <subcellularLocation>
        <location evidence="7">Membrane</location>
        <topology evidence="7">Multi-pass membrane protein</topology>
    </subcellularLocation>
</comment>
<evidence type="ECO:0000259" key="9">
    <source>
        <dbReference type="Pfam" id="PF00361"/>
    </source>
</evidence>
<proteinExistence type="inferred from homology"/>
<keyword evidence="10" id="KW-0830">Ubiquinone</keyword>
<feature type="transmembrane region" description="Helical" evidence="8">
    <location>
        <begin position="164"/>
        <end position="182"/>
    </location>
</feature>
<feature type="transmembrane region" description="Helical" evidence="8">
    <location>
        <begin position="194"/>
        <end position="214"/>
    </location>
</feature>
<evidence type="ECO:0000313" key="11">
    <source>
        <dbReference type="Proteomes" id="UP000055060"/>
    </source>
</evidence>
<evidence type="ECO:0000256" key="8">
    <source>
        <dbReference type="SAM" id="Phobius"/>
    </source>
</evidence>
<keyword evidence="4 7" id="KW-0812">Transmembrane</keyword>
<evidence type="ECO:0000256" key="7">
    <source>
        <dbReference type="RuleBase" id="RU000320"/>
    </source>
</evidence>
<evidence type="ECO:0000256" key="5">
    <source>
        <dbReference type="ARBA" id="ARBA00022989"/>
    </source>
</evidence>
<gene>
    <name evidence="10" type="ORF">LARV_01403</name>
</gene>
<feature type="transmembrane region" description="Helical" evidence="8">
    <location>
        <begin position="98"/>
        <end position="118"/>
    </location>
</feature>
<feature type="transmembrane region" description="Helical" evidence="8">
    <location>
        <begin position="16"/>
        <end position="39"/>
    </location>
</feature>
<keyword evidence="6 8" id="KW-0472">Membrane</keyword>
<dbReference type="Proteomes" id="UP000055060">
    <property type="component" value="Unassembled WGS sequence"/>
</dbReference>
<dbReference type="STRING" id="360412.LARV_01403"/>
<sequence length="395" mass="41787">MHSIFMETATLAAGASWDWVFCGAFVILMIGIALYAMVVPQGGRRWWGLTVLLGALVVAGMAVGEGTIRIVLLDAAAFAAVALVWTQDSAKARAAARTYLAFMVLAVVFLGAGVYLVENGAVPAYPLDKLAVGLLIVGFGVKLALVPFYFWLPNLAEYSKPMTTALVVSVVDIAAFTELAHLRESAPWVFTGYATLWLALALLSMFGGALAALAQKNIKRMLAFSTIDDMGYLMLGVLVGPGVGLSGAILAALSHAFFKVILFGAVGIAESQSGHDLTLDDRGMATHYPVSSALFIAGALGMIGVPPLFGFIGRWRLYLAGVESGGVVLVLTMAFATALALLYYVRAIHRVWFGKAEAGLEWGQEPRLAAGVLVALVILMLVLGLFPGWLTGWIG</sequence>
<evidence type="ECO:0000256" key="1">
    <source>
        <dbReference type="ARBA" id="ARBA00004651"/>
    </source>
</evidence>
<feature type="domain" description="NADH:quinone oxidoreductase/Mrp antiporter transmembrane" evidence="9">
    <location>
        <begin position="124"/>
        <end position="339"/>
    </location>
</feature>
<feature type="transmembrane region" description="Helical" evidence="8">
    <location>
        <begin position="324"/>
        <end position="345"/>
    </location>
</feature>
<evidence type="ECO:0000256" key="3">
    <source>
        <dbReference type="ARBA" id="ARBA00022475"/>
    </source>
</evidence>
<name>A0A0S7BF70_9CHLR</name>
<keyword evidence="5 8" id="KW-1133">Transmembrane helix</keyword>
<dbReference type="RefSeq" id="WP_075072971.1">
    <property type="nucleotide sequence ID" value="NZ_DF967972.1"/>
</dbReference>
<evidence type="ECO:0000256" key="4">
    <source>
        <dbReference type="ARBA" id="ARBA00022692"/>
    </source>
</evidence>
<organism evidence="10">
    <name type="scientific">Longilinea arvoryzae</name>
    <dbReference type="NCBI Taxonomy" id="360412"/>
    <lineage>
        <taxon>Bacteria</taxon>
        <taxon>Bacillati</taxon>
        <taxon>Chloroflexota</taxon>
        <taxon>Anaerolineae</taxon>
        <taxon>Anaerolineales</taxon>
        <taxon>Anaerolineaceae</taxon>
        <taxon>Longilinea</taxon>
    </lineage>
</organism>
<accession>A0A0S7BF70</accession>
<evidence type="ECO:0000313" key="10">
    <source>
        <dbReference type="EMBL" id="GAP13648.1"/>
    </source>
</evidence>
<keyword evidence="11" id="KW-1185">Reference proteome</keyword>
<dbReference type="InterPro" id="IPR050586">
    <property type="entry name" value="CPA3_Na-H_Antiporter_D"/>
</dbReference>
<feature type="transmembrane region" description="Helical" evidence="8">
    <location>
        <begin position="290"/>
        <end position="312"/>
    </location>
</feature>
<feature type="transmembrane region" description="Helical" evidence="8">
    <location>
        <begin position="245"/>
        <end position="269"/>
    </location>
</feature>
<feature type="transmembrane region" description="Helical" evidence="8">
    <location>
        <begin position="130"/>
        <end position="152"/>
    </location>
</feature>
<keyword evidence="3" id="KW-1003">Cell membrane</keyword>
<feature type="transmembrane region" description="Helical" evidence="8">
    <location>
        <begin position="368"/>
        <end position="390"/>
    </location>
</feature>